<gene>
    <name evidence="4" type="ORF">TTHERM_00241600</name>
</gene>
<dbReference type="FunCoup" id="I7LXH2">
    <property type="interactions" value="70"/>
</dbReference>
<dbReference type="InterPro" id="IPR029052">
    <property type="entry name" value="Metallo-depent_PP-like"/>
</dbReference>
<evidence type="ECO:0000256" key="2">
    <source>
        <dbReference type="SAM" id="SignalP"/>
    </source>
</evidence>
<feature type="signal peptide" evidence="2">
    <location>
        <begin position="1"/>
        <end position="20"/>
    </location>
</feature>
<proteinExistence type="predicted"/>
<dbReference type="CDD" id="cd07389">
    <property type="entry name" value="MPP_PhoD"/>
    <property type="match status" value="1"/>
</dbReference>
<dbReference type="OrthoDB" id="10266805at2759"/>
<keyword evidence="1" id="KW-0472">Membrane</keyword>
<dbReference type="InterPro" id="IPR038607">
    <property type="entry name" value="PhoD-like_sf"/>
</dbReference>
<feature type="transmembrane region" description="Helical" evidence="1">
    <location>
        <begin position="391"/>
        <end position="414"/>
    </location>
</feature>
<keyword evidence="2" id="KW-0732">Signal</keyword>
<keyword evidence="1" id="KW-0812">Transmembrane</keyword>
<keyword evidence="5" id="KW-1185">Reference proteome</keyword>
<evidence type="ECO:0000259" key="3">
    <source>
        <dbReference type="Pfam" id="PF09423"/>
    </source>
</evidence>
<sequence length="430" mass="50987">MVKIIVKISIIICLIYFANAQQILRSQDVKGQNFLFSFGSCFSERRLTALNRTSIFEKISEQKPDVFAWLGDFGYPKLFEDFIPAFEFTKNEKGYKMLQSNNITQIIGVWDDHDYGRNDGDKNYKHKHETRQIYLDYIGEPKNSIRRTQPGGIYTSYYLGSTKKVKLVLLDVRFSRDSFWFEHSDILGPDQWKWLENEFNDPHSHTIILASGCQILPDDRVIPEKWYPDSRNRLFNLIQKHKDHQRVILISGDIHLAEILVEPNSVNKFGYNIIEITSSGLTHHIMDYKFPQFIVDGFLPNTFNDRQHRLMDFNYALVDIKIDPENKENTQLEISIKDQNNATRLQVKIEPWKQEQKQLNLTNSKYTRDDHRYKRWIIWMFKNYFIEYRKAGIALTSIAFVILILAYFICKILYDCYQNKIKNQQKQKTN</sequence>
<dbReference type="PANTHER" id="PTHR33987:SF1">
    <property type="entry name" value="CALCINEURIN-LIKE METALLO-PHOSPHOESTERASE SUPERFAMILY PROTEIN"/>
    <property type="match status" value="1"/>
</dbReference>
<feature type="domain" description="PhoD-like phosphatase metallophosphatase" evidence="3">
    <location>
        <begin position="99"/>
        <end position="284"/>
    </location>
</feature>
<protein>
    <submittedName>
        <fullName evidence="4">Phosphodiesterase/alkaline phosphatase D-like protein</fullName>
    </submittedName>
</protein>
<accession>I7LXH2</accession>
<name>I7LXH2_TETTS</name>
<dbReference type="AlphaFoldDB" id="I7LXH2"/>
<organism evidence="4 5">
    <name type="scientific">Tetrahymena thermophila (strain SB210)</name>
    <dbReference type="NCBI Taxonomy" id="312017"/>
    <lineage>
        <taxon>Eukaryota</taxon>
        <taxon>Sar</taxon>
        <taxon>Alveolata</taxon>
        <taxon>Ciliophora</taxon>
        <taxon>Intramacronucleata</taxon>
        <taxon>Oligohymenophorea</taxon>
        <taxon>Hymenostomatida</taxon>
        <taxon>Tetrahymenina</taxon>
        <taxon>Tetrahymenidae</taxon>
        <taxon>Tetrahymena</taxon>
    </lineage>
</organism>
<feature type="chain" id="PRO_5003711949" evidence="2">
    <location>
        <begin position="21"/>
        <end position="430"/>
    </location>
</feature>
<dbReference type="PANTHER" id="PTHR33987">
    <property type="entry name" value="CALCINEURIN-LIKE METALLO-PHOSPHOESTERASE SUPERFAMILY PROTEIN"/>
    <property type="match status" value="1"/>
</dbReference>
<reference evidence="5" key="1">
    <citation type="journal article" date="2006" name="PLoS Biol.">
        <title>Macronuclear genome sequence of the ciliate Tetrahymena thermophila, a model eukaryote.</title>
        <authorList>
            <person name="Eisen J.A."/>
            <person name="Coyne R.S."/>
            <person name="Wu M."/>
            <person name="Wu D."/>
            <person name="Thiagarajan M."/>
            <person name="Wortman J.R."/>
            <person name="Badger J.H."/>
            <person name="Ren Q."/>
            <person name="Amedeo P."/>
            <person name="Jones K.M."/>
            <person name="Tallon L.J."/>
            <person name="Delcher A.L."/>
            <person name="Salzberg S.L."/>
            <person name="Silva J.C."/>
            <person name="Haas B.J."/>
            <person name="Majoros W.H."/>
            <person name="Farzad M."/>
            <person name="Carlton J.M."/>
            <person name="Smith R.K. Jr."/>
            <person name="Garg J."/>
            <person name="Pearlman R.E."/>
            <person name="Karrer K.M."/>
            <person name="Sun L."/>
            <person name="Manning G."/>
            <person name="Elde N.C."/>
            <person name="Turkewitz A.P."/>
            <person name="Asai D.J."/>
            <person name="Wilkes D.E."/>
            <person name="Wang Y."/>
            <person name="Cai H."/>
            <person name="Collins K."/>
            <person name="Stewart B.A."/>
            <person name="Lee S.R."/>
            <person name="Wilamowska K."/>
            <person name="Weinberg Z."/>
            <person name="Ruzzo W.L."/>
            <person name="Wloga D."/>
            <person name="Gaertig J."/>
            <person name="Frankel J."/>
            <person name="Tsao C.-C."/>
            <person name="Gorovsky M.A."/>
            <person name="Keeling P.J."/>
            <person name="Waller R.F."/>
            <person name="Patron N.J."/>
            <person name="Cherry J.M."/>
            <person name="Stover N.A."/>
            <person name="Krieger C.J."/>
            <person name="del Toro C."/>
            <person name="Ryder H.F."/>
            <person name="Williamson S.C."/>
            <person name="Barbeau R.A."/>
            <person name="Hamilton E.P."/>
            <person name="Orias E."/>
        </authorList>
    </citation>
    <scope>NUCLEOTIDE SEQUENCE [LARGE SCALE GENOMIC DNA]</scope>
    <source>
        <strain evidence="5">SB210</strain>
    </source>
</reference>
<dbReference type="Pfam" id="PF09423">
    <property type="entry name" value="PhoD"/>
    <property type="match status" value="1"/>
</dbReference>
<dbReference type="Proteomes" id="UP000009168">
    <property type="component" value="Unassembled WGS sequence"/>
</dbReference>
<evidence type="ECO:0000313" key="5">
    <source>
        <dbReference type="Proteomes" id="UP000009168"/>
    </source>
</evidence>
<dbReference type="Gene3D" id="3.60.21.70">
    <property type="entry name" value="PhoD-like phosphatase"/>
    <property type="match status" value="1"/>
</dbReference>
<dbReference type="InParanoid" id="I7LXH2"/>
<dbReference type="GeneID" id="7828333"/>
<dbReference type="EMBL" id="GG662443">
    <property type="protein sequence ID" value="EAS04639.2"/>
    <property type="molecule type" value="Genomic_DNA"/>
</dbReference>
<dbReference type="KEGG" id="tet:TTHERM_00241600"/>
<keyword evidence="1" id="KW-1133">Transmembrane helix</keyword>
<dbReference type="STRING" id="312017.I7LXH2"/>
<evidence type="ECO:0000313" key="4">
    <source>
        <dbReference type="EMBL" id="EAS04639.2"/>
    </source>
</evidence>
<dbReference type="InterPro" id="IPR018946">
    <property type="entry name" value="PhoD-like_MPP"/>
</dbReference>
<dbReference type="eggNOG" id="ENOG502SRYG">
    <property type="taxonomic scope" value="Eukaryota"/>
</dbReference>
<dbReference type="SUPFAM" id="SSF56300">
    <property type="entry name" value="Metallo-dependent phosphatases"/>
    <property type="match status" value="1"/>
</dbReference>
<dbReference type="RefSeq" id="XP_001024884.2">
    <property type="nucleotide sequence ID" value="XM_001024884.2"/>
</dbReference>
<evidence type="ECO:0000256" key="1">
    <source>
        <dbReference type="SAM" id="Phobius"/>
    </source>
</evidence>